<keyword evidence="6" id="KW-0687">Ribonucleoprotein</keyword>
<dbReference type="GO" id="GO:0005829">
    <property type="term" value="C:cytosol"/>
    <property type="evidence" value="ECO:0007669"/>
    <property type="project" value="TreeGrafter"/>
</dbReference>
<dbReference type="Gene3D" id="1.20.58.110">
    <property type="entry name" value="Ribosomal protein S20"/>
    <property type="match status" value="1"/>
</dbReference>
<gene>
    <name evidence="9" type="ORF">HAL07_08280</name>
</gene>
<accession>A0A0K2Y3U5</accession>
<dbReference type="PANTHER" id="PTHR33398:SF1">
    <property type="entry name" value="SMALL RIBOSOMAL SUBUNIT PROTEIN BS20C"/>
    <property type="match status" value="1"/>
</dbReference>
<name>A0A0K2Y3U5_9HELI</name>
<dbReference type="AlphaFoldDB" id="A0A0K2Y3U5"/>
<dbReference type="FunFam" id="1.20.58.110:FF:000001">
    <property type="entry name" value="30S ribosomal protein S20"/>
    <property type="match status" value="1"/>
</dbReference>
<dbReference type="GO" id="GO:0006412">
    <property type="term" value="P:translation"/>
    <property type="evidence" value="ECO:0007669"/>
    <property type="project" value="InterPro"/>
</dbReference>
<reference evidence="10" key="1">
    <citation type="submission" date="2014-12" db="EMBL/GenBank/DDBJ databases">
        <authorList>
            <person name="Jaenicke S."/>
        </authorList>
    </citation>
    <scope>NUCLEOTIDE SEQUENCE [LARGE SCALE GENOMIC DNA]</scope>
</reference>
<evidence type="ECO:0000256" key="4">
    <source>
        <dbReference type="ARBA" id="ARBA00022884"/>
    </source>
</evidence>
<evidence type="ECO:0000256" key="2">
    <source>
        <dbReference type="ARBA" id="ARBA00007634"/>
    </source>
</evidence>
<evidence type="ECO:0000256" key="8">
    <source>
        <dbReference type="ARBA" id="ARBA00035343"/>
    </source>
</evidence>
<dbReference type="GO" id="GO:0003735">
    <property type="term" value="F:structural constituent of ribosome"/>
    <property type="evidence" value="ECO:0007669"/>
    <property type="project" value="InterPro"/>
</dbReference>
<evidence type="ECO:0000256" key="5">
    <source>
        <dbReference type="ARBA" id="ARBA00022980"/>
    </source>
</evidence>
<dbReference type="InterPro" id="IPR036510">
    <property type="entry name" value="Ribosomal_bS20_sf"/>
</dbReference>
<evidence type="ECO:0000256" key="6">
    <source>
        <dbReference type="ARBA" id="ARBA00023274"/>
    </source>
</evidence>
<evidence type="ECO:0000256" key="1">
    <source>
        <dbReference type="ARBA" id="ARBA00003134"/>
    </source>
</evidence>
<dbReference type="GO" id="GO:0015935">
    <property type="term" value="C:small ribosomal subunit"/>
    <property type="evidence" value="ECO:0007669"/>
    <property type="project" value="TreeGrafter"/>
</dbReference>
<dbReference type="GO" id="GO:0070181">
    <property type="term" value="F:small ribosomal subunit rRNA binding"/>
    <property type="evidence" value="ECO:0007669"/>
    <property type="project" value="TreeGrafter"/>
</dbReference>
<keyword evidence="3" id="KW-0699">rRNA-binding</keyword>
<dbReference type="SUPFAM" id="SSF46992">
    <property type="entry name" value="Ribosomal protein S20"/>
    <property type="match status" value="1"/>
</dbReference>
<proteinExistence type="inferred from homology"/>
<dbReference type="EMBL" id="CDMG01000004">
    <property type="protein sequence ID" value="CRI32353.1"/>
    <property type="molecule type" value="Genomic_DNA"/>
</dbReference>
<feature type="non-terminal residue" evidence="9">
    <location>
        <position position="1"/>
    </location>
</feature>
<keyword evidence="4" id="KW-0694">RNA-binding</keyword>
<comment type="similarity">
    <text evidence="2">Belongs to the bacterial ribosomal protein bS20 family.</text>
</comment>
<dbReference type="PANTHER" id="PTHR33398">
    <property type="entry name" value="30S RIBOSOMAL PROTEIN S20"/>
    <property type="match status" value="1"/>
</dbReference>
<evidence type="ECO:0000313" key="10">
    <source>
        <dbReference type="Proteomes" id="UP000043437"/>
    </source>
</evidence>
<dbReference type="InterPro" id="IPR002583">
    <property type="entry name" value="Ribosomal_bS20"/>
</dbReference>
<evidence type="ECO:0000256" key="3">
    <source>
        <dbReference type="ARBA" id="ARBA00022730"/>
    </source>
</evidence>
<dbReference type="Proteomes" id="UP000043437">
    <property type="component" value="Unassembled WGS sequence"/>
</dbReference>
<keyword evidence="5 9" id="KW-0689">Ribosomal protein</keyword>
<evidence type="ECO:0000313" key="9">
    <source>
        <dbReference type="EMBL" id="CRI32353.1"/>
    </source>
</evidence>
<sequence>VANHKSAEKRIRQTIKRTERNRFYKTRIKNVVKAVREAIASHDVPKAQDALKVANKELHKFVSKGVLKKNTASRKVSRLNASVKKIALANA</sequence>
<evidence type="ECO:0000256" key="7">
    <source>
        <dbReference type="ARBA" id="ARBA00035136"/>
    </source>
</evidence>
<dbReference type="HAMAP" id="MF_00500">
    <property type="entry name" value="Ribosomal_bS20"/>
    <property type="match status" value="1"/>
</dbReference>
<organism evidence="9 10">
    <name type="scientific">Helicobacter ailurogastricus</name>
    <dbReference type="NCBI Taxonomy" id="1578720"/>
    <lineage>
        <taxon>Bacteria</taxon>
        <taxon>Pseudomonadati</taxon>
        <taxon>Campylobacterota</taxon>
        <taxon>Epsilonproteobacteria</taxon>
        <taxon>Campylobacterales</taxon>
        <taxon>Helicobacteraceae</taxon>
        <taxon>Helicobacter</taxon>
    </lineage>
</organism>
<dbReference type="NCBIfam" id="TIGR00029">
    <property type="entry name" value="S20"/>
    <property type="match status" value="1"/>
</dbReference>
<dbReference type="Pfam" id="PF01649">
    <property type="entry name" value="Ribosomal_S20p"/>
    <property type="match status" value="1"/>
</dbReference>
<protein>
    <recommendedName>
        <fullName evidence="7">Small ribosomal subunit protein bS20</fullName>
    </recommendedName>
    <alternativeName>
        <fullName evidence="8">30S ribosomal protein S20</fullName>
    </alternativeName>
</protein>
<comment type="function">
    <text evidence="1">Binds directly to 16S ribosomal RNA.</text>
</comment>